<dbReference type="EMBL" id="CAADFC020000008">
    <property type="protein sequence ID" value="VIO68644.1"/>
    <property type="molecule type" value="Genomic_DNA"/>
</dbReference>
<reference evidence="1" key="1">
    <citation type="submission" date="2019-02" db="EMBL/GenBank/DDBJ databases">
        <authorList>
            <person name="Pothier F.J."/>
        </authorList>
    </citation>
    <scope>NUCLEOTIDE SEQUENCE</scope>
    <source>
        <strain evidence="1">CI-1B</strain>
    </source>
</reference>
<keyword evidence="2" id="KW-1185">Reference proteome</keyword>
<name>A0A508T4J2_9BRAD</name>
<gene>
    <name evidence="1" type="ORF">CI1B_22670</name>
</gene>
<proteinExistence type="predicted"/>
<protein>
    <submittedName>
        <fullName evidence="1">Uncharacterized protein</fullName>
    </submittedName>
</protein>
<evidence type="ECO:0000313" key="2">
    <source>
        <dbReference type="Proteomes" id="UP000328092"/>
    </source>
</evidence>
<accession>A0A508T4J2</accession>
<organism evidence="1 2">
    <name type="scientific">Bradyrhizobium ivorense</name>
    <dbReference type="NCBI Taxonomy" id="2511166"/>
    <lineage>
        <taxon>Bacteria</taxon>
        <taxon>Pseudomonadati</taxon>
        <taxon>Pseudomonadota</taxon>
        <taxon>Alphaproteobacteria</taxon>
        <taxon>Hyphomicrobiales</taxon>
        <taxon>Nitrobacteraceae</taxon>
        <taxon>Bradyrhizobium</taxon>
    </lineage>
</organism>
<dbReference type="Proteomes" id="UP000328092">
    <property type="component" value="Unassembled WGS sequence"/>
</dbReference>
<dbReference type="AlphaFoldDB" id="A0A508T4J2"/>
<evidence type="ECO:0000313" key="1">
    <source>
        <dbReference type="EMBL" id="VIO68644.1"/>
    </source>
</evidence>
<comment type="caution">
    <text evidence="1">The sequence shown here is derived from an EMBL/GenBank/DDBJ whole genome shotgun (WGS) entry which is preliminary data.</text>
</comment>
<sequence>MGHASQSQEQAGAFPGTVRILKRRQSIHGAHPLGWRLVARQECVNDAGIVDRTGGDTLRLVEMANAFGTFCWFNDEAPRVLRDCNVRA</sequence>